<dbReference type="InterPro" id="IPR011701">
    <property type="entry name" value="MFS"/>
</dbReference>
<accession>A0ABR5MIG4</accession>
<feature type="transmembrane region" description="Helical" evidence="6">
    <location>
        <begin position="159"/>
        <end position="180"/>
    </location>
</feature>
<organism evidence="8 9">
    <name type="scientific">Oceanobacillus caeni</name>
    <dbReference type="NCBI Taxonomy" id="405946"/>
    <lineage>
        <taxon>Bacteria</taxon>
        <taxon>Bacillati</taxon>
        <taxon>Bacillota</taxon>
        <taxon>Bacilli</taxon>
        <taxon>Bacillales</taxon>
        <taxon>Bacillaceae</taxon>
        <taxon>Oceanobacillus</taxon>
    </lineage>
</organism>
<dbReference type="InterPro" id="IPR036259">
    <property type="entry name" value="MFS_trans_sf"/>
</dbReference>
<dbReference type="Proteomes" id="UP000037854">
    <property type="component" value="Unassembled WGS sequence"/>
</dbReference>
<reference evidence="8 9" key="1">
    <citation type="submission" date="2015-07" db="EMBL/GenBank/DDBJ databases">
        <title>High-quality draft genome sequence of Oceanobacillus caeni HM6, a bacillus isolated from a human feces.</title>
        <authorList>
            <person name="Kumar J."/>
            <person name="Verma M.K."/>
            <person name="Pandey R."/>
            <person name="Bhambi M."/>
            <person name="Chauhan N."/>
        </authorList>
    </citation>
    <scope>NUCLEOTIDE SEQUENCE [LARGE SCALE GENOMIC DNA]</scope>
    <source>
        <strain evidence="8 9">HM6</strain>
    </source>
</reference>
<comment type="subcellular location">
    <subcellularLocation>
        <location evidence="1">Cell membrane</location>
        <topology evidence="1">Multi-pass membrane protein</topology>
    </subcellularLocation>
</comment>
<evidence type="ECO:0000259" key="7">
    <source>
        <dbReference type="PROSITE" id="PS50850"/>
    </source>
</evidence>
<feature type="transmembrane region" description="Helical" evidence="6">
    <location>
        <begin position="32"/>
        <end position="53"/>
    </location>
</feature>
<feature type="transmembrane region" description="Helical" evidence="6">
    <location>
        <begin position="65"/>
        <end position="85"/>
    </location>
</feature>
<protein>
    <submittedName>
        <fullName evidence="8">MFS transporter</fullName>
    </submittedName>
</protein>
<keyword evidence="5 6" id="KW-0472">Membrane</keyword>
<dbReference type="Pfam" id="PF07690">
    <property type="entry name" value="MFS_1"/>
    <property type="match status" value="1"/>
</dbReference>
<feature type="transmembrane region" description="Helical" evidence="6">
    <location>
        <begin position="291"/>
        <end position="309"/>
    </location>
</feature>
<feature type="transmembrane region" description="Helical" evidence="6">
    <location>
        <begin position="350"/>
        <end position="373"/>
    </location>
</feature>
<dbReference type="Gene3D" id="1.20.1250.20">
    <property type="entry name" value="MFS general substrate transporter like domains"/>
    <property type="match status" value="1"/>
</dbReference>
<keyword evidence="2" id="KW-0813">Transport</keyword>
<keyword evidence="3 6" id="KW-0812">Transmembrane</keyword>
<evidence type="ECO:0000256" key="1">
    <source>
        <dbReference type="ARBA" id="ARBA00004651"/>
    </source>
</evidence>
<feature type="transmembrane region" description="Helical" evidence="6">
    <location>
        <begin position="261"/>
        <end position="279"/>
    </location>
</feature>
<feature type="transmembrane region" description="Helical" evidence="6">
    <location>
        <begin position="130"/>
        <end position="147"/>
    </location>
</feature>
<feature type="domain" description="Major facilitator superfamily (MFS) profile" evidence="7">
    <location>
        <begin position="31"/>
        <end position="402"/>
    </location>
</feature>
<feature type="transmembrane region" description="Helical" evidence="6">
    <location>
        <begin position="315"/>
        <end position="338"/>
    </location>
</feature>
<evidence type="ECO:0000313" key="9">
    <source>
        <dbReference type="Proteomes" id="UP000037854"/>
    </source>
</evidence>
<feature type="transmembrane region" description="Helical" evidence="6">
    <location>
        <begin position="97"/>
        <end position="124"/>
    </location>
</feature>
<sequence length="405" mass="44475">MNFPSLERVACMEPLSKGLELKEEGKIWTRDFLLVCMANFFVFLGFQMTLPTIPLFVKELGGGDQLVGIIVGIFTFSALLIRPYAGHILESKGRGFVYLLGLIIFVFSVGGFAFALSMLVLIILRIIQGVGWGFSTTAGGTVATDLIPPNRRGEGLGYFGLSGNIALAFGPSLGLTLVGVISFTQLFLLCGAFGLVALLLASKIHYKKVEVSEHKTTTIKFDIFEKTAIQPSILLFFITFSFGGITTFLPLHSFENGVKGIELYFLFFAIFLMISRTFAGKLYDKKGHFYVFLPGTFLIFLAMLLLAWLPNTMVLLIAASLYGLGFGGVQPALQAWAVEKANARRRGMANATFFSFFDLGVGCGAIIFGVIAIFGYEVIYITSAFSVILSMVLYVYLYRKARKKV</sequence>
<comment type="caution">
    <text evidence="8">The sequence shown here is derived from an EMBL/GenBank/DDBJ whole genome shotgun (WGS) entry which is preliminary data.</text>
</comment>
<dbReference type="InterPro" id="IPR052714">
    <property type="entry name" value="MFS_Exporter"/>
</dbReference>
<name>A0ABR5MIG4_9BACI</name>
<feature type="transmembrane region" description="Helical" evidence="6">
    <location>
        <begin position="227"/>
        <end position="249"/>
    </location>
</feature>
<dbReference type="PROSITE" id="PS50850">
    <property type="entry name" value="MFS"/>
    <property type="match status" value="1"/>
</dbReference>
<dbReference type="EMBL" id="LGTK01000034">
    <property type="protein sequence ID" value="KPH74294.1"/>
    <property type="molecule type" value="Genomic_DNA"/>
</dbReference>
<evidence type="ECO:0000256" key="5">
    <source>
        <dbReference type="ARBA" id="ARBA00023136"/>
    </source>
</evidence>
<gene>
    <name evidence="8" type="ORF">AFL42_10705</name>
</gene>
<keyword evidence="4 6" id="KW-1133">Transmembrane helix</keyword>
<dbReference type="PANTHER" id="PTHR23531">
    <property type="entry name" value="QUINOLENE RESISTANCE PROTEIN NORA"/>
    <property type="match status" value="1"/>
</dbReference>
<dbReference type="SUPFAM" id="SSF103473">
    <property type="entry name" value="MFS general substrate transporter"/>
    <property type="match status" value="1"/>
</dbReference>
<evidence type="ECO:0000256" key="2">
    <source>
        <dbReference type="ARBA" id="ARBA00022448"/>
    </source>
</evidence>
<dbReference type="InterPro" id="IPR020846">
    <property type="entry name" value="MFS_dom"/>
</dbReference>
<evidence type="ECO:0000313" key="8">
    <source>
        <dbReference type="EMBL" id="KPH74294.1"/>
    </source>
</evidence>
<feature type="transmembrane region" description="Helical" evidence="6">
    <location>
        <begin position="186"/>
        <end position="206"/>
    </location>
</feature>
<feature type="transmembrane region" description="Helical" evidence="6">
    <location>
        <begin position="379"/>
        <end position="398"/>
    </location>
</feature>
<keyword evidence="9" id="KW-1185">Reference proteome</keyword>
<dbReference type="PANTHER" id="PTHR23531:SF2">
    <property type="entry name" value="PERMEASE"/>
    <property type="match status" value="1"/>
</dbReference>
<evidence type="ECO:0000256" key="3">
    <source>
        <dbReference type="ARBA" id="ARBA00022692"/>
    </source>
</evidence>
<dbReference type="CDD" id="cd17489">
    <property type="entry name" value="MFS_YfcJ_like"/>
    <property type="match status" value="1"/>
</dbReference>
<proteinExistence type="predicted"/>
<evidence type="ECO:0000256" key="4">
    <source>
        <dbReference type="ARBA" id="ARBA00022989"/>
    </source>
</evidence>
<evidence type="ECO:0000256" key="6">
    <source>
        <dbReference type="SAM" id="Phobius"/>
    </source>
</evidence>